<dbReference type="Proteomes" id="UP000585614">
    <property type="component" value="Unassembled WGS sequence"/>
</dbReference>
<dbReference type="GO" id="GO:0005634">
    <property type="term" value="C:nucleus"/>
    <property type="evidence" value="ECO:0007669"/>
    <property type="project" value="TreeGrafter"/>
</dbReference>
<comment type="caution">
    <text evidence="2">The sequence shown here is derived from an EMBL/GenBank/DDBJ whole genome shotgun (WGS) entry which is preliminary data.</text>
</comment>
<dbReference type="AlphaFoldDB" id="A0A7J7TN11"/>
<dbReference type="GO" id="GO:0003682">
    <property type="term" value="F:chromatin binding"/>
    <property type="evidence" value="ECO:0007669"/>
    <property type="project" value="InterPro"/>
</dbReference>
<evidence type="ECO:0008006" key="4">
    <source>
        <dbReference type="Google" id="ProtNLM"/>
    </source>
</evidence>
<dbReference type="PANTHER" id="PTHR16073">
    <property type="entry name" value="DCR DOMAIN-CONTAINING PROTEIN"/>
    <property type="match status" value="1"/>
</dbReference>
<name>A0A7J7TN11_RHIFE</name>
<dbReference type="GO" id="GO:0048731">
    <property type="term" value="P:system development"/>
    <property type="evidence" value="ECO:0007669"/>
    <property type="project" value="TreeGrafter"/>
</dbReference>
<feature type="compositionally biased region" description="Basic and acidic residues" evidence="1">
    <location>
        <begin position="49"/>
        <end position="59"/>
    </location>
</feature>
<feature type="compositionally biased region" description="Polar residues" evidence="1">
    <location>
        <begin position="1"/>
        <end position="11"/>
    </location>
</feature>
<sequence length="306" mass="34797">MQKATNRIPQRSQRRKKKTCKFQPLSVETEEKQQAVGEPSTKRNSGKGTKRERSMKEDEASYPQNMAQDNKKIRLRKKIPVPLLPSKLPPINLVHRDIVRAWCQQLNLGTKGLKLEAYRRLCEHAYPHQKVIPVTSAEAKILTTTQRKLKMEKWEMTLENSDPSKVTAPPEEGMPALEGLDKVSGGVWSMGEVFLHIKRVGPSYSFMLGKPGFLKNTGECVHSSCYLLANFHPRSWRTICCAPNVFRGIRPVVYEHPAVFLTDIYIILKLTCELWRAQLSSSSSCRCQLQGVKPATLWLRGHAPTH</sequence>
<feature type="region of interest" description="Disordered" evidence="1">
    <location>
        <begin position="1"/>
        <end position="67"/>
    </location>
</feature>
<protein>
    <recommendedName>
        <fullName evidence="4">Developmental pluripotency associated 4</fullName>
    </recommendedName>
</protein>
<accession>A0A7J7TN11</accession>
<evidence type="ECO:0000313" key="3">
    <source>
        <dbReference type="Proteomes" id="UP000585614"/>
    </source>
</evidence>
<evidence type="ECO:0000256" key="1">
    <source>
        <dbReference type="SAM" id="MobiDB-lite"/>
    </source>
</evidence>
<gene>
    <name evidence="2" type="ORF">mRhiFer1_008766</name>
</gene>
<dbReference type="InterPro" id="IPR039590">
    <property type="entry name" value="Dppa2/4"/>
</dbReference>
<dbReference type="PANTHER" id="PTHR16073:SF8">
    <property type="entry name" value="DEVELOPMENTAL PLURIPOTENCY-ASSOCIATED PROTEIN 4"/>
    <property type="match status" value="1"/>
</dbReference>
<evidence type="ECO:0000313" key="2">
    <source>
        <dbReference type="EMBL" id="KAF6301855.1"/>
    </source>
</evidence>
<organism evidence="2 3">
    <name type="scientific">Rhinolophus ferrumequinum</name>
    <name type="common">Greater horseshoe bat</name>
    <dbReference type="NCBI Taxonomy" id="59479"/>
    <lineage>
        <taxon>Eukaryota</taxon>
        <taxon>Metazoa</taxon>
        <taxon>Chordata</taxon>
        <taxon>Craniata</taxon>
        <taxon>Vertebrata</taxon>
        <taxon>Euteleostomi</taxon>
        <taxon>Mammalia</taxon>
        <taxon>Eutheria</taxon>
        <taxon>Laurasiatheria</taxon>
        <taxon>Chiroptera</taxon>
        <taxon>Yinpterochiroptera</taxon>
        <taxon>Rhinolophoidea</taxon>
        <taxon>Rhinolophidae</taxon>
        <taxon>Rhinolophinae</taxon>
        <taxon>Rhinolophus</taxon>
    </lineage>
</organism>
<reference evidence="2 3" key="1">
    <citation type="journal article" date="2020" name="Nature">
        <title>Six reference-quality genomes reveal evolution of bat adaptations.</title>
        <authorList>
            <person name="Jebb D."/>
            <person name="Huang Z."/>
            <person name="Pippel M."/>
            <person name="Hughes G.M."/>
            <person name="Lavrichenko K."/>
            <person name="Devanna P."/>
            <person name="Winkler S."/>
            <person name="Jermiin L.S."/>
            <person name="Skirmuntt E.C."/>
            <person name="Katzourakis A."/>
            <person name="Burkitt-Gray L."/>
            <person name="Ray D.A."/>
            <person name="Sullivan K.A.M."/>
            <person name="Roscito J.G."/>
            <person name="Kirilenko B.M."/>
            <person name="Davalos L.M."/>
            <person name="Corthals A.P."/>
            <person name="Power M.L."/>
            <person name="Jones G."/>
            <person name="Ransome R.D."/>
            <person name="Dechmann D.K.N."/>
            <person name="Locatelli A.G."/>
            <person name="Puechmaille S.J."/>
            <person name="Fedrigo O."/>
            <person name="Jarvis E.D."/>
            <person name="Hiller M."/>
            <person name="Vernes S.C."/>
            <person name="Myers E.W."/>
            <person name="Teeling E.C."/>
        </authorList>
    </citation>
    <scope>NUCLEOTIDE SEQUENCE [LARGE SCALE GENOMIC DNA]</scope>
    <source>
        <strain evidence="2">MRhiFer1</strain>
        <tissue evidence="2">Lung</tissue>
    </source>
</reference>
<dbReference type="EMBL" id="JACAGC010000019">
    <property type="protein sequence ID" value="KAF6301855.1"/>
    <property type="molecule type" value="Genomic_DNA"/>
</dbReference>
<proteinExistence type="predicted"/>